<keyword evidence="3" id="KW-1185">Reference proteome</keyword>
<evidence type="ECO:0000313" key="3">
    <source>
        <dbReference type="Proteomes" id="UP000027195"/>
    </source>
</evidence>
<dbReference type="InParanoid" id="A0A067LZ44"/>
<name>A0A067LZ44_BOTB1</name>
<feature type="region of interest" description="Disordered" evidence="1">
    <location>
        <begin position="34"/>
        <end position="100"/>
    </location>
</feature>
<proteinExistence type="predicted"/>
<evidence type="ECO:0000313" key="2">
    <source>
        <dbReference type="EMBL" id="KDQ07650.1"/>
    </source>
</evidence>
<dbReference type="EMBL" id="KL198103">
    <property type="protein sequence ID" value="KDQ07650.1"/>
    <property type="molecule type" value="Genomic_DNA"/>
</dbReference>
<evidence type="ECO:0000256" key="1">
    <source>
        <dbReference type="SAM" id="MobiDB-lite"/>
    </source>
</evidence>
<dbReference type="STRING" id="930990.A0A067LZ44"/>
<gene>
    <name evidence="2" type="ORF">BOTBODRAFT_180519</name>
</gene>
<dbReference type="Proteomes" id="UP000027195">
    <property type="component" value="Unassembled WGS sequence"/>
</dbReference>
<accession>A0A067LZ44</accession>
<dbReference type="HOGENOM" id="CLU_1242681_0_0_1"/>
<feature type="compositionally biased region" description="Acidic residues" evidence="1">
    <location>
        <begin position="74"/>
        <end position="84"/>
    </location>
</feature>
<organism evidence="2 3">
    <name type="scientific">Botryobasidium botryosum (strain FD-172 SS1)</name>
    <dbReference type="NCBI Taxonomy" id="930990"/>
    <lineage>
        <taxon>Eukaryota</taxon>
        <taxon>Fungi</taxon>
        <taxon>Dikarya</taxon>
        <taxon>Basidiomycota</taxon>
        <taxon>Agaricomycotina</taxon>
        <taxon>Agaricomycetes</taxon>
        <taxon>Cantharellales</taxon>
        <taxon>Botryobasidiaceae</taxon>
        <taxon>Botryobasidium</taxon>
    </lineage>
</organism>
<feature type="non-terminal residue" evidence="2">
    <location>
        <position position="223"/>
    </location>
</feature>
<sequence>MSPGSPTSALVTHTILLSKASDLESNAALTIDYMQNNPYSAPPPGGGQPGPIRSSSRAGHRAPSPSPYARPQSEDGETVPDSQDETIRLPAPPSATLERDRQYFEKAIRDVSRLARVATEPKGSPYREPLIRAFLGAIISIAEQAGLAPLLSLLRNHPDFGEIVTAIETEAVELWASTHPMPPSEPLREDFGIFAGIPSGAAGKAAEDNTPARLSAIEKSLAE</sequence>
<dbReference type="AlphaFoldDB" id="A0A067LZ44"/>
<reference evidence="3" key="1">
    <citation type="journal article" date="2014" name="Proc. Natl. Acad. Sci. U.S.A.">
        <title>Extensive sampling of basidiomycete genomes demonstrates inadequacy of the white-rot/brown-rot paradigm for wood decay fungi.</title>
        <authorList>
            <person name="Riley R."/>
            <person name="Salamov A.A."/>
            <person name="Brown D.W."/>
            <person name="Nagy L.G."/>
            <person name="Floudas D."/>
            <person name="Held B.W."/>
            <person name="Levasseur A."/>
            <person name="Lombard V."/>
            <person name="Morin E."/>
            <person name="Otillar R."/>
            <person name="Lindquist E.A."/>
            <person name="Sun H."/>
            <person name="LaButti K.M."/>
            <person name="Schmutz J."/>
            <person name="Jabbour D."/>
            <person name="Luo H."/>
            <person name="Baker S.E."/>
            <person name="Pisabarro A.G."/>
            <person name="Walton J.D."/>
            <person name="Blanchette R.A."/>
            <person name="Henrissat B."/>
            <person name="Martin F."/>
            <person name="Cullen D."/>
            <person name="Hibbett D.S."/>
            <person name="Grigoriev I.V."/>
        </authorList>
    </citation>
    <scope>NUCLEOTIDE SEQUENCE [LARGE SCALE GENOMIC DNA]</scope>
    <source>
        <strain evidence="3">FD-172 SS1</strain>
    </source>
</reference>
<protein>
    <submittedName>
        <fullName evidence="2">Uncharacterized protein</fullName>
    </submittedName>
</protein>